<dbReference type="InterPro" id="IPR000866">
    <property type="entry name" value="AhpC/TSA"/>
</dbReference>
<accession>A0A518GEK5</accession>
<dbReference type="EMBL" id="CP036298">
    <property type="protein sequence ID" value="QDV27029.1"/>
    <property type="molecule type" value="Genomic_DNA"/>
</dbReference>
<reference evidence="2 3" key="1">
    <citation type="submission" date="2019-02" db="EMBL/GenBank/DDBJ databases">
        <title>Deep-cultivation of Planctomycetes and their phenomic and genomic characterization uncovers novel biology.</title>
        <authorList>
            <person name="Wiegand S."/>
            <person name="Jogler M."/>
            <person name="Boedeker C."/>
            <person name="Pinto D."/>
            <person name="Vollmers J."/>
            <person name="Rivas-Marin E."/>
            <person name="Kohn T."/>
            <person name="Peeters S.H."/>
            <person name="Heuer A."/>
            <person name="Rast P."/>
            <person name="Oberbeckmann S."/>
            <person name="Bunk B."/>
            <person name="Jeske O."/>
            <person name="Meyerdierks A."/>
            <person name="Storesund J.E."/>
            <person name="Kallscheuer N."/>
            <person name="Luecker S."/>
            <person name="Lage O.M."/>
            <person name="Pohl T."/>
            <person name="Merkel B.J."/>
            <person name="Hornburger P."/>
            <person name="Mueller R.-W."/>
            <person name="Bruemmer F."/>
            <person name="Labrenz M."/>
            <person name="Spormann A.M."/>
            <person name="Op den Camp H."/>
            <person name="Overmann J."/>
            <person name="Amann R."/>
            <person name="Jetten M.S.M."/>
            <person name="Mascher T."/>
            <person name="Medema M.H."/>
            <person name="Devos D.P."/>
            <person name="Kaster A.-K."/>
            <person name="Ovreas L."/>
            <person name="Rohde M."/>
            <person name="Galperin M.Y."/>
            <person name="Jogler C."/>
        </authorList>
    </citation>
    <scope>NUCLEOTIDE SEQUENCE [LARGE SCALE GENOMIC DNA]</scope>
    <source>
        <strain evidence="2 3">Q31a</strain>
    </source>
</reference>
<dbReference type="InterPro" id="IPR036249">
    <property type="entry name" value="Thioredoxin-like_sf"/>
</dbReference>
<dbReference type="CDD" id="cd02966">
    <property type="entry name" value="TlpA_like_family"/>
    <property type="match status" value="1"/>
</dbReference>
<dbReference type="PANTHER" id="PTHR42852">
    <property type="entry name" value="THIOL:DISULFIDE INTERCHANGE PROTEIN DSBE"/>
    <property type="match status" value="1"/>
</dbReference>
<dbReference type="SUPFAM" id="SSF52833">
    <property type="entry name" value="Thioredoxin-like"/>
    <property type="match status" value="1"/>
</dbReference>
<dbReference type="AlphaFoldDB" id="A0A518GEK5"/>
<feature type="domain" description="Thioredoxin" evidence="1">
    <location>
        <begin position="122"/>
        <end position="265"/>
    </location>
</feature>
<dbReference type="PROSITE" id="PS51352">
    <property type="entry name" value="THIOREDOXIN_2"/>
    <property type="match status" value="1"/>
</dbReference>
<dbReference type="Gene3D" id="3.40.30.10">
    <property type="entry name" value="Glutaredoxin"/>
    <property type="match status" value="1"/>
</dbReference>
<organism evidence="2 3">
    <name type="scientific">Aureliella helgolandensis</name>
    <dbReference type="NCBI Taxonomy" id="2527968"/>
    <lineage>
        <taxon>Bacteria</taxon>
        <taxon>Pseudomonadati</taxon>
        <taxon>Planctomycetota</taxon>
        <taxon>Planctomycetia</taxon>
        <taxon>Pirellulales</taxon>
        <taxon>Pirellulaceae</taxon>
        <taxon>Aureliella</taxon>
    </lineage>
</organism>
<sequence length="283" mass="31864">MQNAIRDASKRLIKLLESDQSSPRFQQAELDAISSSVALMTYFGEDAKKRTVEQVHNFLKARKKLQLQDIQTGMLAAAMIELQANKQPARDTYQLLDDLLKEDEREEMQQLRLTLQASIRRLDLLGNKFELQAKSLDGKEIATEDFAGQYVLVDFLATWCEPCLLEVPRLKNHYAKYYDRGLRILTISIDEDTEALQQFLAKADLPWPVIHDNAEDPLARLQMKFGVSTLPCILLLNKEGTVVSLEARGAELDRLMQLLFDSPTPAAPPAVSAEPAAAKPDPQ</sequence>
<dbReference type="InterPro" id="IPR013766">
    <property type="entry name" value="Thioredoxin_domain"/>
</dbReference>
<dbReference type="KEGG" id="ahel:Q31a_54100"/>
<dbReference type="Pfam" id="PF00578">
    <property type="entry name" value="AhpC-TSA"/>
    <property type="match status" value="1"/>
</dbReference>
<proteinExistence type="predicted"/>
<dbReference type="PANTHER" id="PTHR42852:SF17">
    <property type="entry name" value="THIOREDOXIN-LIKE PROTEIN HI_1115"/>
    <property type="match status" value="1"/>
</dbReference>
<dbReference type="InterPro" id="IPR050553">
    <property type="entry name" value="Thioredoxin_ResA/DsbE_sf"/>
</dbReference>
<keyword evidence="3" id="KW-1185">Reference proteome</keyword>
<dbReference type="GO" id="GO:0016209">
    <property type="term" value="F:antioxidant activity"/>
    <property type="evidence" value="ECO:0007669"/>
    <property type="project" value="InterPro"/>
</dbReference>
<name>A0A518GEK5_9BACT</name>
<evidence type="ECO:0000313" key="2">
    <source>
        <dbReference type="EMBL" id="QDV27029.1"/>
    </source>
</evidence>
<evidence type="ECO:0000259" key="1">
    <source>
        <dbReference type="PROSITE" id="PS51352"/>
    </source>
</evidence>
<dbReference type="GO" id="GO:0016491">
    <property type="term" value="F:oxidoreductase activity"/>
    <property type="evidence" value="ECO:0007669"/>
    <property type="project" value="InterPro"/>
</dbReference>
<gene>
    <name evidence="2" type="primary">resA_8</name>
    <name evidence="2" type="ORF">Q31a_54100</name>
</gene>
<protein>
    <submittedName>
        <fullName evidence="2">Thiol-disulfide oxidoreductase ResA</fullName>
    </submittedName>
</protein>
<dbReference type="Proteomes" id="UP000318017">
    <property type="component" value="Chromosome"/>
</dbReference>
<evidence type="ECO:0000313" key="3">
    <source>
        <dbReference type="Proteomes" id="UP000318017"/>
    </source>
</evidence>